<dbReference type="AlphaFoldDB" id="A0A4R0IPT6"/>
<sequence>MDIRIRRGAGELEGAVPAHTILTRLGRKRLVASVQARYHPTKDAAELVAEQMRAALELGADQAEVLRPFVRSLDDADVAAVRALPARE</sequence>
<keyword evidence="2" id="KW-1185">Reference proteome</keyword>
<reference evidence="1 2" key="1">
    <citation type="submission" date="2019-02" db="EMBL/GenBank/DDBJ databases">
        <title>Kribbella capetownensis sp. nov. and Kribbella speibonae sp. nov., isolated from soil.</title>
        <authorList>
            <person name="Curtis S.M."/>
            <person name="Norton I."/>
            <person name="Everest G.J."/>
            <person name="Meyers P.R."/>
        </authorList>
    </citation>
    <scope>NUCLEOTIDE SEQUENCE [LARGE SCALE GENOMIC DNA]</scope>
    <source>
        <strain evidence="1 2">YM53</strain>
    </source>
</reference>
<name>A0A4R0IPT6_9ACTN</name>
<dbReference type="Proteomes" id="UP000293342">
    <property type="component" value="Unassembled WGS sequence"/>
</dbReference>
<gene>
    <name evidence="1" type="ORF">E0H75_41820</name>
</gene>
<organism evidence="1 2">
    <name type="scientific">Kribbella capetownensis</name>
    <dbReference type="NCBI Taxonomy" id="1572659"/>
    <lineage>
        <taxon>Bacteria</taxon>
        <taxon>Bacillati</taxon>
        <taxon>Actinomycetota</taxon>
        <taxon>Actinomycetes</taxon>
        <taxon>Propionibacteriales</taxon>
        <taxon>Kribbellaceae</taxon>
        <taxon>Kribbella</taxon>
    </lineage>
</organism>
<proteinExistence type="predicted"/>
<accession>A0A4R0IPT6</accession>
<dbReference type="RefSeq" id="WP_131519289.1">
    <property type="nucleotide sequence ID" value="NZ_SJKD01000018.1"/>
</dbReference>
<evidence type="ECO:0000313" key="2">
    <source>
        <dbReference type="Proteomes" id="UP000293342"/>
    </source>
</evidence>
<dbReference type="EMBL" id="SJKD01000018">
    <property type="protein sequence ID" value="TCC34550.1"/>
    <property type="molecule type" value="Genomic_DNA"/>
</dbReference>
<evidence type="ECO:0000313" key="1">
    <source>
        <dbReference type="EMBL" id="TCC34550.1"/>
    </source>
</evidence>
<protein>
    <submittedName>
        <fullName evidence="1">Uncharacterized protein</fullName>
    </submittedName>
</protein>
<comment type="caution">
    <text evidence="1">The sequence shown here is derived from an EMBL/GenBank/DDBJ whole genome shotgun (WGS) entry which is preliminary data.</text>
</comment>